<dbReference type="Proteomes" id="UP001596104">
    <property type="component" value="Unassembled WGS sequence"/>
</dbReference>
<gene>
    <name evidence="2" type="ORF">ACFPPC_03015</name>
</gene>
<evidence type="ECO:0000313" key="2">
    <source>
        <dbReference type="EMBL" id="MFC5391608.1"/>
    </source>
</evidence>
<keyword evidence="3" id="KW-1185">Reference proteome</keyword>
<proteinExistence type="predicted"/>
<evidence type="ECO:0000256" key="1">
    <source>
        <dbReference type="SAM" id="SignalP"/>
    </source>
</evidence>
<evidence type="ECO:0008006" key="4">
    <source>
        <dbReference type="Google" id="ProtNLM"/>
    </source>
</evidence>
<feature type="chain" id="PRO_5045377972" description="Lipoprotein" evidence="1">
    <location>
        <begin position="27"/>
        <end position="119"/>
    </location>
</feature>
<organism evidence="2 3">
    <name type="scientific">Bosea vestrisii</name>
    <dbReference type="NCBI Taxonomy" id="151416"/>
    <lineage>
        <taxon>Bacteria</taxon>
        <taxon>Pseudomonadati</taxon>
        <taxon>Pseudomonadota</taxon>
        <taxon>Alphaproteobacteria</taxon>
        <taxon>Hyphomicrobiales</taxon>
        <taxon>Boseaceae</taxon>
        <taxon>Bosea</taxon>
    </lineage>
</organism>
<dbReference type="RefSeq" id="WP_377006411.1">
    <property type="nucleotide sequence ID" value="NZ_JBHSLV010000007.1"/>
</dbReference>
<comment type="caution">
    <text evidence="2">The sequence shown here is derived from an EMBL/GenBank/DDBJ whole genome shotgun (WGS) entry which is preliminary data.</text>
</comment>
<sequence>MLRRLFAAITVACLLAACQTSQTSSAGWGQIAAGVGAVVGETRIDPQVARISARLAERCAEVQTAAFAVDLLAPEALRNAAVKARVVLASVCAAPPQNVAEALVALANAYAAIEAAQRR</sequence>
<name>A0ABW0H3F5_9HYPH</name>
<feature type="signal peptide" evidence="1">
    <location>
        <begin position="1"/>
        <end position="26"/>
    </location>
</feature>
<keyword evidence="1" id="KW-0732">Signal</keyword>
<reference evidence="3" key="1">
    <citation type="journal article" date="2019" name="Int. J. Syst. Evol. Microbiol.">
        <title>The Global Catalogue of Microorganisms (GCM) 10K type strain sequencing project: providing services to taxonomists for standard genome sequencing and annotation.</title>
        <authorList>
            <consortium name="The Broad Institute Genomics Platform"/>
            <consortium name="The Broad Institute Genome Sequencing Center for Infectious Disease"/>
            <person name="Wu L."/>
            <person name="Ma J."/>
        </authorList>
    </citation>
    <scope>NUCLEOTIDE SEQUENCE [LARGE SCALE GENOMIC DNA]</scope>
    <source>
        <strain evidence="3">CGMCC 1.16326</strain>
    </source>
</reference>
<accession>A0ABW0H3F5</accession>
<protein>
    <recommendedName>
        <fullName evidence="4">Lipoprotein</fullName>
    </recommendedName>
</protein>
<evidence type="ECO:0000313" key="3">
    <source>
        <dbReference type="Proteomes" id="UP001596104"/>
    </source>
</evidence>
<dbReference type="PROSITE" id="PS51257">
    <property type="entry name" value="PROKAR_LIPOPROTEIN"/>
    <property type="match status" value="1"/>
</dbReference>
<dbReference type="EMBL" id="JBHSLV010000007">
    <property type="protein sequence ID" value="MFC5391608.1"/>
    <property type="molecule type" value="Genomic_DNA"/>
</dbReference>